<gene>
    <name evidence="1" type="ORF">AVDCRST_MAG28-2277</name>
</gene>
<proteinExistence type="predicted"/>
<dbReference type="EMBL" id="CADCVE010000046">
    <property type="protein sequence ID" value="CAA9454795.1"/>
    <property type="molecule type" value="Genomic_DNA"/>
</dbReference>
<accession>A0A6J4QZY4</accession>
<evidence type="ECO:0000313" key="1">
    <source>
        <dbReference type="EMBL" id="CAA9454795.1"/>
    </source>
</evidence>
<protein>
    <submittedName>
        <fullName evidence="1">Uncharacterized protein</fullName>
    </submittedName>
</protein>
<reference evidence="1" key="1">
    <citation type="submission" date="2020-02" db="EMBL/GenBank/DDBJ databases">
        <authorList>
            <person name="Meier V. D."/>
        </authorList>
    </citation>
    <scope>NUCLEOTIDE SEQUENCE</scope>
    <source>
        <strain evidence="1">AVDCRST_MAG28</strain>
    </source>
</reference>
<dbReference type="AlphaFoldDB" id="A0A6J4QZY4"/>
<organism evidence="1">
    <name type="scientific">uncultured Rubrobacteraceae bacterium</name>
    <dbReference type="NCBI Taxonomy" id="349277"/>
    <lineage>
        <taxon>Bacteria</taxon>
        <taxon>Bacillati</taxon>
        <taxon>Actinomycetota</taxon>
        <taxon>Rubrobacteria</taxon>
        <taxon>Rubrobacterales</taxon>
        <taxon>Rubrobacteraceae</taxon>
        <taxon>environmental samples</taxon>
    </lineage>
</organism>
<name>A0A6J4QZY4_9ACTN</name>
<sequence>MEMADKGWPVLLAAIGVGATHLLTGNFRHFGPYYGKTIEGILGLPPGEYLSSRTERFDVQKEPGTPPI</sequence>